<evidence type="ECO:0000313" key="1">
    <source>
        <dbReference type="EMBL" id="EZA59700.1"/>
    </source>
</evidence>
<keyword evidence="2" id="KW-1185">Reference proteome</keyword>
<gene>
    <name evidence="1" type="ORF">X777_16399</name>
</gene>
<dbReference type="Proteomes" id="UP000053097">
    <property type="component" value="Unassembled WGS sequence"/>
</dbReference>
<protein>
    <submittedName>
        <fullName evidence="1">Uncharacterized protein</fullName>
    </submittedName>
</protein>
<reference evidence="1 2" key="1">
    <citation type="journal article" date="2014" name="Curr. Biol.">
        <title>The genome of the clonal raider ant Cerapachys biroi.</title>
        <authorList>
            <person name="Oxley P.R."/>
            <person name="Ji L."/>
            <person name="Fetter-Pruneda I."/>
            <person name="McKenzie S.K."/>
            <person name="Li C."/>
            <person name="Hu H."/>
            <person name="Zhang G."/>
            <person name="Kronauer D.J."/>
        </authorList>
    </citation>
    <scope>NUCLEOTIDE SEQUENCE [LARGE SCALE GENOMIC DNA]</scope>
</reference>
<accession>A0A026WUH7</accession>
<dbReference type="EMBL" id="KK107097">
    <property type="protein sequence ID" value="EZA59700.1"/>
    <property type="molecule type" value="Genomic_DNA"/>
</dbReference>
<dbReference type="AlphaFoldDB" id="A0A026WUH7"/>
<sequence length="76" mass="9249">MHVPEEKMWRLHTGIHYHSRERKLRNSRYTCGLSQRITRDDRLDLENVSVVECRNPARRTKILMYREFCAEFVSLL</sequence>
<organism evidence="1 2">
    <name type="scientific">Ooceraea biroi</name>
    <name type="common">Clonal raider ant</name>
    <name type="synonym">Cerapachys biroi</name>
    <dbReference type="NCBI Taxonomy" id="2015173"/>
    <lineage>
        <taxon>Eukaryota</taxon>
        <taxon>Metazoa</taxon>
        <taxon>Ecdysozoa</taxon>
        <taxon>Arthropoda</taxon>
        <taxon>Hexapoda</taxon>
        <taxon>Insecta</taxon>
        <taxon>Pterygota</taxon>
        <taxon>Neoptera</taxon>
        <taxon>Endopterygota</taxon>
        <taxon>Hymenoptera</taxon>
        <taxon>Apocrita</taxon>
        <taxon>Aculeata</taxon>
        <taxon>Formicoidea</taxon>
        <taxon>Formicidae</taxon>
        <taxon>Dorylinae</taxon>
        <taxon>Ooceraea</taxon>
    </lineage>
</organism>
<name>A0A026WUH7_OOCBI</name>
<proteinExistence type="predicted"/>
<evidence type="ECO:0000313" key="2">
    <source>
        <dbReference type="Proteomes" id="UP000053097"/>
    </source>
</evidence>